<dbReference type="AlphaFoldDB" id="A0AA86S5U5"/>
<organism evidence="2 3">
    <name type="scientific">Sphenostylis stenocarpa</name>
    <dbReference type="NCBI Taxonomy" id="92480"/>
    <lineage>
        <taxon>Eukaryota</taxon>
        <taxon>Viridiplantae</taxon>
        <taxon>Streptophyta</taxon>
        <taxon>Embryophyta</taxon>
        <taxon>Tracheophyta</taxon>
        <taxon>Spermatophyta</taxon>
        <taxon>Magnoliopsida</taxon>
        <taxon>eudicotyledons</taxon>
        <taxon>Gunneridae</taxon>
        <taxon>Pentapetalae</taxon>
        <taxon>rosids</taxon>
        <taxon>fabids</taxon>
        <taxon>Fabales</taxon>
        <taxon>Fabaceae</taxon>
        <taxon>Papilionoideae</taxon>
        <taxon>50 kb inversion clade</taxon>
        <taxon>NPAAA clade</taxon>
        <taxon>indigoferoid/millettioid clade</taxon>
        <taxon>Phaseoleae</taxon>
        <taxon>Sphenostylis</taxon>
    </lineage>
</organism>
<protein>
    <submittedName>
        <fullName evidence="2">Uncharacterized protein</fullName>
    </submittedName>
</protein>
<accession>A0AA86S5U5</accession>
<reference evidence="2" key="1">
    <citation type="submission" date="2023-10" db="EMBL/GenBank/DDBJ databases">
        <authorList>
            <person name="Domelevo Entfellner J.-B."/>
        </authorList>
    </citation>
    <scope>NUCLEOTIDE SEQUENCE</scope>
</reference>
<evidence type="ECO:0000313" key="3">
    <source>
        <dbReference type="Proteomes" id="UP001189624"/>
    </source>
</evidence>
<sequence>MQRKKKQSPVAWYPPEKKCGRASGEEGMQCTKIQNEISIRKSAPVSHGFSFPPFNHSSSLCHHFPGKITAPSIITVYFANKQR</sequence>
<keyword evidence="3" id="KW-1185">Reference proteome</keyword>
<feature type="region of interest" description="Disordered" evidence="1">
    <location>
        <begin position="1"/>
        <end position="27"/>
    </location>
</feature>
<gene>
    <name evidence="2" type="ORF">AYBTSS11_LOCUS3998</name>
</gene>
<evidence type="ECO:0000256" key="1">
    <source>
        <dbReference type="SAM" id="MobiDB-lite"/>
    </source>
</evidence>
<proteinExistence type="predicted"/>
<dbReference type="EMBL" id="OY731399">
    <property type="protein sequence ID" value="CAJ1926665.1"/>
    <property type="molecule type" value="Genomic_DNA"/>
</dbReference>
<evidence type="ECO:0000313" key="2">
    <source>
        <dbReference type="EMBL" id="CAJ1926665.1"/>
    </source>
</evidence>
<name>A0AA86S5U5_9FABA</name>
<dbReference type="Proteomes" id="UP001189624">
    <property type="component" value="Chromosome 2"/>
</dbReference>
<dbReference type="Gramene" id="rna-AYBTSS11_LOCUS3998">
    <property type="protein sequence ID" value="CAJ1926665.1"/>
    <property type="gene ID" value="gene-AYBTSS11_LOCUS3998"/>
</dbReference>